<dbReference type="PRINTS" id="PR00035">
    <property type="entry name" value="HTHGNTR"/>
</dbReference>
<dbReference type="InterPro" id="IPR036388">
    <property type="entry name" value="WH-like_DNA-bd_sf"/>
</dbReference>
<dbReference type="Gene3D" id="1.10.10.10">
    <property type="entry name" value="Winged helix-like DNA-binding domain superfamily/Winged helix DNA-binding domain"/>
    <property type="match status" value="1"/>
</dbReference>
<evidence type="ECO:0000259" key="4">
    <source>
        <dbReference type="PROSITE" id="PS50949"/>
    </source>
</evidence>
<dbReference type="Gene3D" id="3.40.1410.10">
    <property type="entry name" value="Chorismate lyase-like"/>
    <property type="match status" value="1"/>
</dbReference>
<proteinExistence type="predicted"/>
<dbReference type="SUPFAM" id="SSF64288">
    <property type="entry name" value="Chorismate lyase-like"/>
    <property type="match status" value="1"/>
</dbReference>
<dbReference type="SMART" id="SM00345">
    <property type="entry name" value="HTH_GNTR"/>
    <property type="match status" value="1"/>
</dbReference>
<dbReference type="SMART" id="SM00866">
    <property type="entry name" value="UTRA"/>
    <property type="match status" value="1"/>
</dbReference>
<accession>A0ABW6WPH0</accession>
<dbReference type="PANTHER" id="PTHR44846">
    <property type="entry name" value="MANNOSYL-D-GLYCERATE TRANSPORT/METABOLISM SYSTEM REPRESSOR MNGR-RELATED"/>
    <property type="match status" value="1"/>
</dbReference>
<name>A0ABW6WPH0_9ACTN</name>
<sequence>MSISDDGLRSRQQQLAGDLRALILSGDIAAGERLPSTAELRERYGVNNMTVTRAVAILKAEGLVEGHRGKSVVATGRLPATIRAMHAPPMRSRGRRASTELIEVGEGPAPARVAEVFGLAVGDPVLVRSQLASLDGEPAELVWNYYPTSIARDTELTAPRLLAGGSPAVLAALGHRVVRAVDHVSVRPATVAEFVTLGLPGDVPVLRQFRVAYAEDGRAVEATVMIKSGQRFEIRYDVPLTDQNDSRDS</sequence>
<dbReference type="PANTHER" id="PTHR44846:SF17">
    <property type="entry name" value="GNTR-FAMILY TRANSCRIPTIONAL REGULATOR"/>
    <property type="match status" value="1"/>
</dbReference>
<dbReference type="Proteomes" id="UP001602245">
    <property type="component" value="Unassembled WGS sequence"/>
</dbReference>
<feature type="domain" description="HTH gntR-type" evidence="4">
    <location>
        <begin position="9"/>
        <end position="77"/>
    </location>
</feature>
<keyword evidence="1" id="KW-0805">Transcription regulation</keyword>
<protein>
    <submittedName>
        <fullName evidence="5">GntR family transcriptional regulator</fullName>
    </submittedName>
</protein>
<organism evidence="5 6">
    <name type="scientific">Paractinoplanes globisporus</name>
    <dbReference type="NCBI Taxonomy" id="113565"/>
    <lineage>
        <taxon>Bacteria</taxon>
        <taxon>Bacillati</taxon>
        <taxon>Actinomycetota</taxon>
        <taxon>Actinomycetes</taxon>
        <taxon>Micromonosporales</taxon>
        <taxon>Micromonosporaceae</taxon>
        <taxon>Paractinoplanes</taxon>
    </lineage>
</organism>
<dbReference type="SUPFAM" id="SSF46785">
    <property type="entry name" value="Winged helix' DNA-binding domain"/>
    <property type="match status" value="1"/>
</dbReference>
<dbReference type="InterPro" id="IPR028978">
    <property type="entry name" value="Chorismate_lyase_/UTRA_dom_sf"/>
</dbReference>
<dbReference type="RefSeq" id="WP_020511096.1">
    <property type="nucleotide sequence ID" value="NZ_JBIAZU010000007.1"/>
</dbReference>
<reference evidence="5 6" key="1">
    <citation type="submission" date="2024-10" db="EMBL/GenBank/DDBJ databases">
        <title>The Natural Products Discovery Center: Release of the First 8490 Sequenced Strains for Exploring Actinobacteria Biosynthetic Diversity.</title>
        <authorList>
            <person name="Kalkreuter E."/>
            <person name="Kautsar S.A."/>
            <person name="Yang D."/>
            <person name="Bader C.D."/>
            <person name="Teijaro C.N."/>
            <person name="Fluegel L."/>
            <person name="Davis C.M."/>
            <person name="Simpson J.R."/>
            <person name="Lauterbach L."/>
            <person name="Steele A.D."/>
            <person name="Gui C."/>
            <person name="Meng S."/>
            <person name="Li G."/>
            <person name="Viehrig K."/>
            <person name="Ye F."/>
            <person name="Su P."/>
            <person name="Kiefer A.F."/>
            <person name="Nichols A."/>
            <person name="Cepeda A.J."/>
            <person name="Yan W."/>
            <person name="Fan B."/>
            <person name="Jiang Y."/>
            <person name="Adhikari A."/>
            <person name="Zheng C.-J."/>
            <person name="Schuster L."/>
            <person name="Cowan T.M."/>
            <person name="Smanski M.J."/>
            <person name="Chevrette M.G."/>
            <person name="De Carvalho L.P.S."/>
            <person name="Shen B."/>
        </authorList>
    </citation>
    <scope>NUCLEOTIDE SEQUENCE [LARGE SCALE GENOMIC DNA]</scope>
    <source>
        <strain evidence="5 6">NPDC000087</strain>
    </source>
</reference>
<keyword evidence="6" id="KW-1185">Reference proteome</keyword>
<dbReference type="Pfam" id="PF07702">
    <property type="entry name" value="UTRA"/>
    <property type="match status" value="1"/>
</dbReference>
<dbReference type="EMBL" id="JBIAZU010000007">
    <property type="protein sequence ID" value="MFF5295182.1"/>
    <property type="molecule type" value="Genomic_DNA"/>
</dbReference>
<gene>
    <name evidence="5" type="ORF">ACFY35_37575</name>
</gene>
<keyword evidence="3" id="KW-0804">Transcription</keyword>
<dbReference type="Pfam" id="PF00392">
    <property type="entry name" value="GntR"/>
    <property type="match status" value="1"/>
</dbReference>
<evidence type="ECO:0000256" key="3">
    <source>
        <dbReference type="ARBA" id="ARBA00023163"/>
    </source>
</evidence>
<evidence type="ECO:0000256" key="1">
    <source>
        <dbReference type="ARBA" id="ARBA00023015"/>
    </source>
</evidence>
<comment type="caution">
    <text evidence="5">The sequence shown here is derived from an EMBL/GenBank/DDBJ whole genome shotgun (WGS) entry which is preliminary data.</text>
</comment>
<dbReference type="InterPro" id="IPR050679">
    <property type="entry name" value="Bact_HTH_transcr_reg"/>
</dbReference>
<evidence type="ECO:0000256" key="2">
    <source>
        <dbReference type="ARBA" id="ARBA00023125"/>
    </source>
</evidence>
<dbReference type="PROSITE" id="PS50949">
    <property type="entry name" value="HTH_GNTR"/>
    <property type="match status" value="1"/>
</dbReference>
<evidence type="ECO:0000313" key="5">
    <source>
        <dbReference type="EMBL" id="MFF5295182.1"/>
    </source>
</evidence>
<keyword evidence="2" id="KW-0238">DNA-binding</keyword>
<evidence type="ECO:0000313" key="6">
    <source>
        <dbReference type="Proteomes" id="UP001602245"/>
    </source>
</evidence>
<dbReference type="InterPro" id="IPR000524">
    <property type="entry name" value="Tscrpt_reg_HTH_GntR"/>
</dbReference>
<dbReference type="CDD" id="cd07377">
    <property type="entry name" value="WHTH_GntR"/>
    <property type="match status" value="1"/>
</dbReference>
<dbReference type="InterPro" id="IPR036390">
    <property type="entry name" value="WH_DNA-bd_sf"/>
</dbReference>
<dbReference type="InterPro" id="IPR011663">
    <property type="entry name" value="UTRA"/>
</dbReference>